<organism evidence="3 4">
    <name type="scientific">Ogataea parapolymorpha (strain ATCC 26012 / BCRC 20466 / JCM 22074 / NRRL Y-7560 / DL-1)</name>
    <name type="common">Yeast</name>
    <name type="synonym">Hansenula polymorpha</name>
    <dbReference type="NCBI Taxonomy" id="871575"/>
    <lineage>
        <taxon>Eukaryota</taxon>
        <taxon>Fungi</taxon>
        <taxon>Dikarya</taxon>
        <taxon>Ascomycota</taxon>
        <taxon>Saccharomycotina</taxon>
        <taxon>Pichiomycetes</taxon>
        <taxon>Pichiales</taxon>
        <taxon>Pichiaceae</taxon>
        <taxon>Ogataea</taxon>
    </lineage>
</organism>
<dbReference type="KEGG" id="opa:HPODL_01671"/>
<dbReference type="HOGENOM" id="CLU_577579_0_0_1"/>
<feature type="compositionally biased region" description="Polar residues" evidence="2">
    <location>
        <begin position="127"/>
        <end position="136"/>
    </location>
</feature>
<dbReference type="RefSeq" id="XP_013933661.1">
    <property type="nucleotide sequence ID" value="XM_014078186.1"/>
</dbReference>
<dbReference type="OMA" id="THPEYHE"/>
<feature type="region of interest" description="Disordered" evidence="2">
    <location>
        <begin position="115"/>
        <end position="136"/>
    </location>
</feature>
<dbReference type="Proteomes" id="UP000008673">
    <property type="component" value="Unassembled WGS sequence"/>
</dbReference>
<proteinExistence type="predicted"/>
<dbReference type="PANTHER" id="PTHR23159:SF31">
    <property type="entry name" value="CENTROSOME-ASSOCIATED PROTEIN CEP250 ISOFORM X1"/>
    <property type="match status" value="1"/>
</dbReference>
<feature type="coiled-coil region" evidence="1">
    <location>
        <begin position="246"/>
        <end position="336"/>
    </location>
</feature>
<evidence type="ECO:0000256" key="2">
    <source>
        <dbReference type="SAM" id="MobiDB-lite"/>
    </source>
</evidence>
<keyword evidence="4" id="KW-1185">Reference proteome</keyword>
<comment type="caution">
    <text evidence="3">The sequence shown here is derived from an EMBL/GenBank/DDBJ whole genome shotgun (WGS) entry which is preliminary data.</text>
</comment>
<dbReference type="STRING" id="871575.W1Q9S7"/>
<dbReference type="AlphaFoldDB" id="W1Q9S7"/>
<protein>
    <submittedName>
        <fullName evidence="3">Uncharacterized protein</fullName>
    </submittedName>
</protein>
<evidence type="ECO:0000313" key="4">
    <source>
        <dbReference type="Proteomes" id="UP000008673"/>
    </source>
</evidence>
<evidence type="ECO:0000256" key="1">
    <source>
        <dbReference type="SAM" id="Coils"/>
    </source>
</evidence>
<reference evidence="3 4" key="1">
    <citation type="journal article" date="2013" name="BMC Genomics">
        <title>Genome sequence and analysis of methylotrophic yeast Hansenula polymorpha DL1.</title>
        <authorList>
            <person name="Ravin N.V."/>
            <person name="Eldarov M.A."/>
            <person name="Kadnikov V.V."/>
            <person name="Beletsky A.V."/>
            <person name="Schneider J."/>
            <person name="Mardanova E.S."/>
            <person name="Smekalova E.M."/>
            <person name="Zvereva M.I."/>
            <person name="Dontsova O.A."/>
            <person name="Mardanov A.V."/>
            <person name="Skryabin K.G."/>
        </authorList>
    </citation>
    <scope>NUCLEOTIDE SEQUENCE [LARGE SCALE GENOMIC DNA]</scope>
    <source>
        <strain evidence="4">ATCC 26012 / BCRC 20466 / JCM 22074 / NRRL Y-7560 / DL-1</strain>
    </source>
</reference>
<evidence type="ECO:0000313" key="3">
    <source>
        <dbReference type="EMBL" id="ESW97576.1"/>
    </source>
</evidence>
<dbReference type="OrthoDB" id="3994164at2759"/>
<sequence length="473" mass="51922">MNAATRTHPEYHEQGGLPPTMLHVAPTAFVDAYDDNMSTIQRAGLRQTSLSAHIQQQQKKKHRPKTMLLGDMNASGSSSTTAMTPPFAPGMGNYGSRVQSMASVGSASNSSLPYGYHDFHQPGSPYGGSQHSLPANRSPTFSGSPATFNPEYNKYAPSPGAGPAAAQYMPNRIITPGLRKVSPATPPANSANHAARMSISSALSFIGYSPKKENGVFTPDTSTGKALDDGFPDTIDDDAPPLSEQVTQLRQQVEELELEKVRLEKEKSNEQEKSGLLEQRVGRMSESYELLRSENEALKKQLEAQNKSFESSHEETRKLQEKLDSANQEITSLTAVVESVVGALPEHIKSKDRFMDFASKTKLDLRFKDQVDTTAAAFKQEQGLIDTDDKVLDMFRGEVKALSEKVAQLEKRKTETEKILKHHIYTGNQTIKQLAQRNRAVSSPAGPKKVLKIIDIVQPTLSVAEMKRGQNKK</sequence>
<dbReference type="EMBL" id="AEOI02000009">
    <property type="protein sequence ID" value="ESW97576.1"/>
    <property type="molecule type" value="Genomic_DNA"/>
</dbReference>
<dbReference type="GeneID" id="25771129"/>
<gene>
    <name evidence="3" type="ORF">HPODL_01671</name>
</gene>
<dbReference type="PANTHER" id="PTHR23159">
    <property type="entry name" value="CENTROSOMAL PROTEIN 2"/>
    <property type="match status" value="1"/>
</dbReference>
<name>W1Q9S7_OGAPD</name>
<keyword evidence="1" id="KW-0175">Coiled coil</keyword>
<accession>W1Q9S7</accession>
<feature type="coiled-coil region" evidence="1">
    <location>
        <begin position="392"/>
        <end position="419"/>
    </location>
</feature>